<dbReference type="AlphaFoldDB" id="A0A927MHD1"/>
<proteinExistence type="predicted"/>
<dbReference type="Pfam" id="PF08741">
    <property type="entry name" value="YwhD"/>
    <property type="match status" value="1"/>
</dbReference>
<name>A0A927MHD1_9BACL</name>
<protein>
    <recommendedName>
        <fullName evidence="3">YwhD family protein</fullName>
    </recommendedName>
</protein>
<comment type="caution">
    <text evidence="1">The sequence shown here is derived from an EMBL/GenBank/DDBJ whole genome shotgun (WGS) entry which is preliminary data.</text>
</comment>
<organism evidence="1 2">
    <name type="scientific">Sporosarcina limicola</name>
    <dbReference type="NCBI Taxonomy" id="34101"/>
    <lineage>
        <taxon>Bacteria</taxon>
        <taxon>Bacillati</taxon>
        <taxon>Bacillota</taxon>
        <taxon>Bacilli</taxon>
        <taxon>Bacillales</taxon>
        <taxon>Caryophanaceae</taxon>
        <taxon>Sporosarcina</taxon>
    </lineage>
</organism>
<sequence>MTKRENKQKMTFTILSGDSTDGDGGFGIGTISLDNVTPIIIDPEENDIFIDMDALHGKSKIEKKVRFKPDKEHAGPNPKCFWIVWLTLRNDSLGPYYSGAAACEVLVSREDRRIKLGYKSLPEHVNNMDKSLKNQFILSHMDMQSLGLLREYLKEYDVGYWQRSSEDLKNQLGKSI</sequence>
<evidence type="ECO:0000313" key="1">
    <source>
        <dbReference type="EMBL" id="MBE1553062.1"/>
    </source>
</evidence>
<evidence type="ECO:0000313" key="2">
    <source>
        <dbReference type="Proteomes" id="UP000658225"/>
    </source>
</evidence>
<dbReference type="RefSeq" id="WP_338062366.1">
    <property type="nucleotide sequence ID" value="NZ_JADBEL010000001.1"/>
</dbReference>
<evidence type="ECO:0008006" key="3">
    <source>
        <dbReference type="Google" id="ProtNLM"/>
    </source>
</evidence>
<accession>A0A927MHD1</accession>
<dbReference type="InterPro" id="IPR014852">
    <property type="entry name" value="YwhD"/>
</dbReference>
<keyword evidence="2" id="KW-1185">Reference proteome</keyword>
<gene>
    <name evidence="1" type="ORF">H4683_000131</name>
</gene>
<dbReference type="Proteomes" id="UP000658225">
    <property type="component" value="Unassembled WGS sequence"/>
</dbReference>
<reference evidence="1" key="1">
    <citation type="submission" date="2020-10" db="EMBL/GenBank/DDBJ databases">
        <title>Genomic Encyclopedia of Type Strains, Phase IV (KMG-IV): sequencing the most valuable type-strain genomes for metagenomic binning, comparative biology and taxonomic classification.</title>
        <authorList>
            <person name="Goeker M."/>
        </authorList>
    </citation>
    <scope>NUCLEOTIDE SEQUENCE</scope>
    <source>
        <strain evidence="1">DSM 13886</strain>
    </source>
</reference>
<dbReference type="EMBL" id="JADBEL010000001">
    <property type="protein sequence ID" value="MBE1553062.1"/>
    <property type="molecule type" value="Genomic_DNA"/>
</dbReference>